<organism evidence="2 3">
    <name type="scientific">Thiopseudomonas denitrificans</name>
    <dbReference type="NCBI Taxonomy" id="1501432"/>
    <lineage>
        <taxon>Bacteria</taxon>
        <taxon>Pseudomonadati</taxon>
        <taxon>Pseudomonadota</taxon>
        <taxon>Gammaproteobacteria</taxon>
        <taxon>Pseudomonadales</taxon>
        <taxon>Pseudomonadaceae</taxon>
        <taxon>Thiopseudomonas</taxon>
    </lineage>
</organism>
<sequence length="77" mass="8881">MSRSSFTRLRAAFARLFSRNRRPANQYEPPRYPDDEEEAQGADSETRGEFYCIMLRDGTCRSGYIIDEPEPAEGKDV</sequence>
<evidence type="ECO:0000313" key="2">
    <source>
        <dbReference type="EMBL" id="TDQ37570.1"/>
    </source>
</evidence>
<name>A0A4R6TUY1_9GAMM</name>
<evidence type="ECO:0000313" key="3">
    <source>
        <dbReference type="Proteomes" id="UP000294575"/>
    </source>
</evidence>
<dbReference type="Proteomes" id="UP000294575">
    <property type="component" value="Unassembled WGS sequence"/>
</dbReference>
<protein>
    <submittedName>
        <fullName evidence="2">Uncharacterized protein</fullName>
    </submittedName>
</protein>
<dbReference type="RefSeq" id="WP_101495700.1">
    <property type="nucleotide sequence ID" value="NZ_LNJZ01000002.1"/>
</dbReference>
<proteinExistence type="predicted"/>
<dbReference type="EMBL" id="SNYK01000007">
    <property type="protein sequence ID" value="TDQ37570.1"/>
    <property type="molecule type" value="Genomic_DNA"/>
</dbReference>
<keyword evidence="3" id="KW-1185">Reference proteome</keyword>
<dbReference type="AlphaFoldDB" id="A0A4R6TUY1"/>
<accession>A0A4R6TUY1</accession>
<feature type="region of interest" description="Disordered" evidence="1">
    <location>
        <begin position="20"/>
        <end position="46"/>
    </location>
</feature>
<comment type="caution">
    <text evidence="2">The sequence shown here is derived from an EMBL/GenBank/DDBJ whole genome shotgun (WGS) entry which is preliminary data.</text>
</comment>
<gene>
    <name evidence="2" type="ORF">DFQ45_10775</name>
</gene>
<evidence type="ECO:0000256" key="1">
    <source>
        <dbReference type="SAM" id="MobiDB-lite"/>
    </source>
</evidence>
<reference evidence="2 3" key="1">
    <citation type="submission" date="2019-03" db="EMBL/GenBank/DDBJ databases">
        <title>Genomic Encyclopedia of Type Strains, Phase IV (KMG-IV): sequencing the most valuable type-strain genomes for metagenomic binning, comparative biology and taxonomic classification.</title>
        <authorList>
            <person name="Goeker M."/>
        </authorList>
    </citation>
    <scope>NUCLEOTIDE SEQUENCE [LARGE SCALE GENOMIC DNA]</scope>
    <source>
        <strain evidence="2 3">DSM 28679</strain>
    </source>
</reference>